<dbReference type="RefSeq" id="XP_030993932.1">
    <property type="nucleotide sequence ID" value="XM_031141815.1"/>
</dbReference>
<comment type="caution">
    <text evidence="2">The sequence shown here is derived from an EMBL/GenBank/DDBJ whole genome shotgun (WGS) entry which is preliminary data.</text>
</comment>
<proteinExistence type="predicted"/>
<dbReference type="PANTHER" id="PTHR38645">
    <property type="entry name" value="CHROMOSOME 9, WHOLE GENOME SHOTGUN SEQUENCE"/>
    <property type="match status" value="1"/>
</dbReference>
<evidence type="ECO:0000313" key="3">
    <source>
        <dbReference type="Proteomes" id="UP000319257"/>
    </source>
</evidence>
<dbReference type="InParanoid" id="A0A507B591"/>
<dbReference type="EMBL" id="SKBQ01000042">
    <property type="protein sequence ID" value="TPX12221.1"/>
    <property type="molecule type" value="Genomic_DNA"/>
</dbReference>
<evidence type="ECO:0000313" key="2">
    <source>
        <dbReference type="EMBL" id="TPX12221.1"/>
    </source>
</evidence>
<evidence type="ECO:0000256" key="1">
    <source>
        <dbReference type="SAM" id="MobiDB-lite"/>
    </source>
</evidence>
<accession>A0A507B591</accession>
<dbReference type="AlphaFoldDB" id="A0A507B591"/>
<feature type="region of interest" description="Disordered" evidence="1">
    <location>
        <begin position="76"/>
        <end position="111"/>
    </location>
</feature>
<dbReference type="PANTHER" id="PTHR38645:SF1">
    <property type="entry name" value="YALI0F12243P"/>
    <property type="match status" value="1"/>
</dbReference>
<reference evidence="2 3" key="1">
    <citation type="submission" date="2019-06" db="EMBL/GenBank/DDBJ databases">
        <title>Draft genome sequence of the filamentous fungus Phialemoniopsis curvata isolated from diesel fuel.</title>
        <authorList>
            <person name="Varaljay V.A."/>
            <person name="Lyon W.J."/>
            <person name="Crouch A.L."/>
            <person name="Drake C.E."/>
            <person name="Hollomon J.M."/>
            <person name="Nadeau L.J."/>
            <person name="Nunn H.S."/>
            <person name="Stevenson B.S."/>
            <person name="Bojanowski C.L."/>
            <person name="Crookes-Goodson W.J."/>
        </authorList>
    </citation>
    <scope>NUCLEOTIDE SEQUENCE [LARGE SCALE GENOMIC DNA]</scope>
    <source>
        <strain evidence="2 3">D216</strain>
    </source>
</reference>
<dbReference type="GeneID" id="41974554"/>
<name>A0A507B591_9PEZI</name>
<dbReference type="FunCoup" id="A0A507B591">
    <property type="interactions" value="10"/>
</dbReference>
<protein>
    <submittedName>
        <fullName evidence="2">Uncharacterized protein</fullName>
    </submittedName>
</protein>
<dbReference type="OrthoDB" id="21418at2759"/>
<feature type="region of interest" description="Disordered" evidence="1">
    <location>
        <begin position="173"/>
        <end position="216"/>
    </location>
</feature>
<dbReference type="Pfam" id="PF15251">
    <property type="entry name" value="TAPR1-like"/>
    <property type="match status" value="1"/>
</dbReference>
<organism evidence="2 3">
    <name type="scientific">Thyridium curvatum</name>
    <dbReference type="NCBI Taxonomy" id="1093900"/>
    <lineage>
        <taxon>Eukaryota</taxon>
        <taxon>Fungi</taxon>
        <taxon>Dikarya</taxon>
        <taxon>Ascomycota</taxon>
        <taxon>Pezizomycotina</taxon>
        <taxon>Sordariomycetes</taxon>
        <taxon>Sordariomycetidae</taxon>
        <taxon>Thyridiales</taxon>
        <taxon>Thyridiaceae</taxon>
        <taxon>Thyridium</taxon>
    </lineage>
</organism>
<sequence length="250" mass="27349">MNTDLPEELLGSFKEAAFQVTKLYKAAAAAHGKGRADGYQDCLDDLLAFLDKENIGAAAGEGWKVRNWASERLVRRERDGVSQTAESEGEEEADKVDTASSPELHRADSNIPMQPAANYTAMRTDSAPPSVRPSVEDAGIVVPSQDTFEFRSQMQYPQDSSDLSIATLDLSDSRSHEMSTSTPAVSIARPPRPRHNAAGQRNLSRSSNLLGRGAGQKRKLNIPELEFFESLGHYGKDFFGNRGGKRNKHA</sequence>
<keyword evidence="3" id="KW-1185">Reference proteome</keyword>
<gene>
    <name evidence="2" type="ORF">E0L32_007107</name>
</gene>
<dbReference type="InterPro" id="IPR029196">
    <property type="entry name" value="HAPSTR1-like"/>
</dbReference>
<dbReference type="Proteomes" id="UP000319257">
    <property type="component" value="Unassembled WGS sequence"/>
</dbReference>
<feature type="compositionally biased region" description="Polar residues" evidence="1">
    <location>
        <begin position="199"/>
        <end position="209"/>
    </location>
</feature>